<dbReference type="KEGG" id="rue:DT065_05795"/>
<keyword evidence="2" id="KW-1185">Reference proteome</keyword>
<proteinExistence type="predicted"/>
<evidence type="ECO:0000313" key="2">
    <source>
        <dbReference type="Proteomes" id="UP000252100"/>
    </source>
</evidence>
<gene>
    <name evidence="1" type="ORF">DT065_05795</name>
</gene>
<dbReference type="AlphaFoldDB" id="A0A345BX99"/>
<evidence type="ECO:0000313" key="1">
    <source>
        <dbReference type="EMBL" id="AXF55580.1"/>
    </source>
</evidence>
<accession>A0A345BX99</accession>
<dbReference type="RefSeq" id="WP_114371628.1">
    <property type="nucleotide sequence ID" value="NZ_CP031092.1"/>
</dbReference>
<dbReference type="Proteomes" id="UP000252100">
    <property type="component" value="Chromosome"/>
</dbReference>
<sequence>MTLTFQALTDALLPSESYVEHGEKLASDLNVHEYVIDGLNQYITVQAQLYTISIPLAYPTARMLNSAANQLVNVGKIHFSSKASFSENVAFARLSRQDRVRTLAALEELKVDLYALPTPYQNNAGMVKHVVDALNRFSIFGYYSEWSAYGSTRRLPPDERRLEFFPISWKQVGYPGVSLGYRDFLGFLLKMPRNEGEA</sequence>
<name>A0A345BX99_9BACI</name>
<organism evidence="1 2">
    <name type="scientific">Salicibibacter kimchii</name>
    <dbReference type="NCBI Taxonomy" id="2099786"/>
    <lineage>
        <taxon>Bacteria</taxon>
        <taxon>Bacillati</taxon>
        <taxon>Bacillota</taxon>
        <taxon>Bacilli</taxon>
        <taxon>Bacillales</taxon>
        <taxon>Bacillaceae</taxon>
        <taxon>Salicibibacter</taxon>
    </lineage>
</organism>
<dbReference type="OrthoDB" id="1927593at2"/>
<protein>
    <submittedName>
        <fullName evidence="1">Uncharacterized protein</fullName>
    </submittedName>
</protein>
<dbReference type="EMBL" id="CP031092">
    <property type="protein sequence ID" value="AXF55580.1"/>
    <property type="molecule type" value="Genomic_DNA"/>
</dbReference>
<reference evidence="1 2" key="1">
    <citation type="journal article" date="2018" name="J. Microbiol.">
        <title>Salicibibacter kimchii gen. nov., sp. nov., a moderately halophilic and alkalitolerant bacterium in the family Bacillaceae, isolated from kimchi.</title>
        <authorList>
            <person name="Jang J.Y."/>
            <person name="Oh Y.J."/>
            <person name="Lim S.K."/>
            <person name="Park H.K."/>
            <person name="Lee C."/>
            <person name="Kim J.Y."/>
            <person name="Lee M.A."/>
            <person name="Choi H.J."/>
        </authorList>
    </citation>
    <scope>NUCLEOTIDE SEQUENCE [LARGE SCALE GENOMIC DNA]</scope>
    <source>
        <strain evidence="1 2">NKC1-1</strain>
    </source>
</reference>